<keyword evidence="2" id="KW-1185">Reference proteome</keyword>
<sequence length="124" mass="14110">MYASFSFNHLSHIPPPLQSEACVYNAGLQSQALFSSLTMFLHAPLHCTERISEYSRTLKDKRQTKTLVCTRTLKWVQTGAGRPLQLMCPAESTSVVFKQRQQVIAAVVWEVGWSQVRQQLIWVS</sequence>
<dbReference type="Proteomes" id="UP001352852">
    <property type="component" value="Unassembled WGS sequence"/>
</dbReference>
<evidence type="ECO:0000313" key="2">
    <source>
        <dbReference type="Proteomes" id="UP001352852"/>
    </source>
</evidence>
<proteinExistence type="predicted"/>
<protein>
    <submittedName>
        <fullName evidence="1">Uncharacterized protein</fullName>
    </submittedName>
</protein>
<evidence type="ECO:0000313" key="1">
    <source>
        <dbReference type="EMBL" id="MED6267309.1"/>
    </source>
</evidence>
<reference evidence="1 2" key="1">
    <citation type="submission" date="2021-06" db="EMBL/GenBank/DDBJ databases">
        <authorList>
            <person name="Palmer J.M."/>
        </authorList>
    </citation>
    <scope>NUCLEOTIDE SEQUENCE [LARGE SCALE GENOMIC DNA]</scope>
    <source>
        <strain evidence="1 2">CL_MEX2019</strain>
        <tissue evidence="1">Muscle</tissue>
    </source>
</reference>
<gene>
    <name evidence="1" type="ORF">CHARACLAT_010889</name>
</gene>
<organism evidence="1 2">
    <name type="scientific">Characodon lateralis</name>
    <dbReference type="NCBI Taxonomy" id="208331"/>
    <lineage>
        <taxon>Eukaryota</taxon>
        <taxon>Metazoa</taxon>
        <taxon>Chordata</taxon>
        <taxon>Craniata</taxon>
        <taxon>Vertebrata</taxon>
        <taxon>Euteleostomi</taxon>
        <taxon>Actinopterygii</taxon>
        <taxon>Neopterygii</taxon>
        <taxon>Teleostei</taxon>
        <taxon>Neoteleostei</taxon>
        <taxon>Acanthomorphata</taxon>
        <taxon>Ovalentaria</taxon>
        <taxon>Atherinomorphae</taxon>
        <taxon>Cyprinodontiformes</taxon>
        <taxon>Goodeidae</taxon>
        <taxon>Characodon</taxon>
    </lineage>
</organism>
<dbReference type="EMBL" id="JAHUTJ010008902">
    <property type="protein sequence ID" value="MED6267309.1"/>
    <property type="molecule type" value="Genomic_DNA"/>
</dbReference>
<accession>A0ABU7D067</accession>
<comment type="caution">
    <text evidence="1">The sequence shown here is derived from an EMBL/GenBank/DDBJ whole genome shotgun (WGS) entry which is preliminary data.</text>
</comment>
<name>A0ABU7D067_9TELE</name>